<dbReference type="GO" id="GO:0004656">
    <property type="term" value="F:procollagen-proline 4-dioxygenase activity"/>
    <property type="evidence" value="ECO:0007669"/>
    <property type="project" value="InterPro"/>
</dbReference>
<dbReference type="AlphaFoldDB" id="A0A3Q1IK69"/>
<proteinExistence type="predicted"/>
<dbReference type="Proteomes" id="UP000265040">
    <property type="component" value="Chromosome 13"/>
</dbReference>
<keyword evidence="4" id="KW-1185">Reference proteome</keyword>
<accession>A0A3Q1IK69</accession>
<dbReference type="Pfam" id="PF08336">
    <property type="entry name" value="P4Ha_N"/>
    <property type="match status" value="1"/>
</dbReference>
<reference evidence="3" key="3">
    <citation type="submission" date="2025-09" db="UniProtKB">
        <authorList>
            <consortium name="Ensembl"/>
        </authorList>
    </citation>
    <scope>IDENTIFICATION</scope>
</reference>
<dbReference type="InParanoid" id="A0A3Q1IK69"/>
<dbReference type="InterPro" id="IPR013547">
    <property type="entry name" value="P4H_N"/>
</dbReference>
<dbReference type="GO" id="GO:0005783">
    <property type="term" value="C:endoplasmic reticulum"/>
    <property type="evidence" value="ECO:0007669"/>
    <property type="project" value="InterPro"/>
</dbReference>
<dbReference type="GeneTree" id="ENSGT00940000158967"/>
<evidence type="ECO:0000259" key="2">
    <source>
        <dbReference type="Pfam" id="PF08336"/>
    </source>
</evidence>
<reference evidence="3" key="1">
    <citation type="submission" date="2021-04" db="EMBL/GenBank/DDBJ databases">
        <authorList>
            <consortium name="Wellcome Sanger Institute Data Sharing"/>
        </authorList>
    </citation>
    <scope>NUCLEOTIDE SEQUENCE [LARGE SCALE GENOMIC DNA]</scope>
</reference>
<evidence type="ECO:0000313" key="4">
    <source>
        <dbReference type="Proteomes" id="UP000265040"/>
    </source>
</evidence>
<dbReference type="OrthoDB" id="8850978at2759"/>
<evidence type="ECO:0000256" key="1">
    <source>
        <dbReference type="SAM" id="MobiDB-lite"/>
    </source>
</evidence>
<dbReference type="Ensembl" id="ENSATET00000021107.2">
    <property type="protein sequence ID" value="ENSATEP00000020750.2"/>
    <property type="gene ID" value="ENSATEG00000014403.2"/>
</dbReference>
<feature type="region of interest" description="Disordered" evidence="1">
    <location>
        <begin position="1"/>
        <end position="20"/>
    </location>
</feature>
<feature type="compositionally biased region" description="Basic and acidic residues" evidence="1">
    <location>
        <begin position="1"/>
        <end position="12"/>
    </location>
</feature>
<name>A0A3Q1IK69_ANATE</name>
<evidence type="ECO:0000313" key="3">
    <source>
        <dbReference type="Ensembl" id="ENSATEP00000020750.2"/>
    </source>
</evidence>
<feature type="domain" description="Prolyl 4-hydroxylase N-terminal" evidence="2">
    <location>
        <begin position="64"/>
        <end position="136"/>
    </location>
</feature>
<dbReference type="Gene3D" id="6.10.140.1460">
    <property type="match status" value="1"/>
</dbReference>
<reference evidence="3" key="2">
    <citation type="submission" date="2025-08" db="UniProtKB">
        <authorList>
            <consortium name="Ensembl"/>
        </authorList>
    </citation>
    <scope>IDENTIFICATION</scope>
</reference>
<organism evidence="3 4">
    <name type="scientific">Anabas testudineus</name>
    <name type="common">Climbing perch</name>
    <name type="synonym">Anthias testudineus</name>
    <dbReference type="NCBI Taxonomy" id="64144"/>
    <lineage>
        <taxon>Eukaryota</taxon>
        <taxon>Metazoa</taxon>
        <taxon>Chordata</taxon>
        <taxon>Craniata</taxon>
        <taxon>Vertebrata</taxon>
        <taxon>Euteleostomi</taxon>
        <taxon>Actinopterygii</taxon>
        <taxon>Neopterygii</taxon>
        <taxon>Teleostei</taxon>
        <taxon>Neoteleostei</taxon>
        <taxon>Acanthomorphata</taxon>
        <taxon>Anabantaria</taxon>
        <taxon>Anabantiformes</taxon>
        <taxon>Anabantoidei</taxon>
        <taxon>Anabantidae</taxon>
        <taxon>Anabas</taxon>
    </lineage>
</organism>
<sequence>MWCRESPRKNPEDPQSCSGDVRRRSSSSCSALEMKTFTRVYLSWSLLTVAVLPWSSGEMYTSLLNVKEAISVERKLIDYLRTYIDHELQRLQDVRRFYAKVSDLHNELYKGSETAMANPLAAFTLIKRLHSEWLNVVYSNEALENAQGWLPVFFIDTSAVDV</sequence>
<dbReference type="STRING" id="64144.ENSATEP00000020750"/>
<protein>
    <recommendedName>
        <fullName evidence="2">Prolyl 4-hydroxylase N-terminal domain-containing protein</fullName>
    </recommendedName>
</protein>